<keyword evidence="3" id="KW-1185">Reference proteome</keyword>
<accession>A0A5B8XSU5</accession>
<feature type="transmembrane region" description="Helical" evidence="1">
    <location>
        <begin position="20"/>
        <end position="40"/>
    </location>
</feature>
<evidence type="ECO:0000313" key="2">
    <source>
        <dbReference type="EMBL" id="QED26509.1"/>
    </source>
</evidence>
<evidence type="ECO:0000256" key="1">
    <source>
        <dbReference type="SAM" id="Phobius"/>
    </source>
</evidence>
<dbReference type="EMBL" id="CP042467">
    <property type="protein sequence ID" value="QED26509.1"/>
    <property type="molecule type" value="Genomic_DNA"/>
</dbReference>
<dbReference type="KEGG" id="bbae:FRD01_04450"/>
<name>A0A5B8XSU5_9DELT</name>
<evidence type="ECO:0000313" key="3">
    <source>
        <dbReference type="Proteomes" id="UP000321595"/>
    </source>
</evidence>
<gene>
    <name evidence="2" type="ORF">FRD01_04450</name>
</gene>
<reference evidence="2 3" key="1">
    <citation type="submission" date="2019-08" db="EMBL/GenBank/DDBJ databases">
        <authorList>
            <person name="Liang Q."/>
        </authorList>
    </citation>
    <scope>NUCLEOTIDE SEQUENCE [LARGE SCALE GENOMIC DNA]</scope>
    <source>
        <strain evidence="2 3">V1718</strain>
    </source>
</reference>
<proteinExistence type="predicted"/>
<organism evidence="2 3">
    <name type="scientific">Microvenator marinus</name>
    <dbReference type="NCBI Taxonomy" id="2600177"/>
    <lineage>
        <taxon>Bacteria</taxon>
        <taxon>Deltaproteobacteria</taxon>
        <taxon>Bradymonadales</taxon>
        <taxon>Microvenatoraceae</taxon>
        <taxon>Microvenator</taxon>
    </lineage>
</organism>
<sequence>MNDSDVNPGDLGQNESARYLTLALGLVFALQIVVPAWDFFRQTSFHTMIAGLPFVAIMVAVALKSPAALTVFFPLSALPVLAVLPPDYSALLHEDGTPIRIAATLGIYLALASSWVASKGADVVDDDAIPDEARALWMRRFVWSRLALMVLLFLVPTYALFGDSTIVATLNQTHAGYSEVGRIFISLMIFFGWCAMAYMAFIIPSLNLEYDRRRLRRDAETMRRGYDRKRWVRVGVECALALVVAFGVILI</sequence>
<keyword evidence="1" id="KW-0472">Membrane</keyword>
<dbReference type="RefSeq" id="WP_146958004.1">
    <property type="nucleotide sequence ID" value="NZ_CP042467.1"/>
</dbReference>
<feature type="transmembrane region" description="Helical" evidence="1">
    <location>
        <begin position="142"/>
        <end position="161"/>
    </location>
</feature>
<keyword evidence="1" id="KW-1133">Transmembrane helix</keyword>
<dbReference type="Proteomes" id="UP000321595">
    <property type="component" value="Chromosome"/>
</dbReference>
<feature type="transmembrane region" description="Helical" evidence="1">
    <location>
        <begin position="231"/>
        <end position="250"/>
    </location>
</feature>
<protein>
    <submittedName>
        <fullName evidence="2">Uncharacterized protein</fullName>
    </submittedName>
</protein>
<dbReference type="AlphaFoldDB" id="A0A5B8XSU5"/>
<feature type="transmembrane region" description="Helical" evidence="1">
    <location>
        <begin position="52"/>
        <end position="77"/>
    </location>
</feature>
<keyword evidence="1" id="KW-0812">Transmembrane</keyword>
<feature type="transmembrane region" description="Helical" evidence="1">
    <location>
        <begin position="97"/>
        <end position="117"/>
    </location>
</feature>
<feature type="transmembrane region" description="Helical" evidence="1">
    <location>
        <begin position="181"/>
        <end position="210"/>
    </location>
</feature>